<keyword evidence="1" id="KW-0472">Membrane</keyword>
<dbReference type="Proteomes" id="UP000654075">
    <property type="component" value="Unassembled WGS sequence"/>
</dbReference>
<reference evidence="2" key="1">
    <citation type="submission" date="2021-02" db="EMBL/GenBank/DDBJ databases">
        <authorList>
            <person name="Dougan E. K."/>
            <person name="Rhodes N."/>
            <person name="Thang M."/>
            <person name="Chan C."/>
        </authorList>
    </citation>
    <scope>NUCLEOTIDE SEQUENCE</scope>
</reference>
<dbReference type="EMBL" id="CAJNNV010029718">
    <property type="protein sequence ID" value="CAE8629794.1"/>
    <property type="molecule type" value="Genomic_DNA"/>
</dbReference>
<feature type="transmembrane region" description="Helical" evidence="1">
    <location>
        <begin position="120"/>
        <end position="144"/>
    </location>
</feature>
<keyword evidence="1" id="KW-0812">Transmembrane</keyword>
<keyword evidence="3" id="KW-1185">Reference proteome</keyword>
<evidence type="ECO:0000313" key="3">
    <source>
        <dbReference type="Proteomes" id="UP000654075"/>
    </source>
</evidence>
<comment type="caution">
    <text evidence="2">The sequence shown here is derived from an EMBL/GenBank/DDBJ whole genome shotgun (WGS) entry which is preliminary data.</text>
</comment>
<evidence type="ECO:0008006" key="4">
    <source>
        <dbReference type="Google" id="ProtNLM"/>
    </source>
</evidence>
<feature type="transmembrane region" description="Helical" evidence="1">
    <location>
        <begin position="54"/>
        <end position="79"/>
    </location>
</feature>
<feature type="transmembrane region" description="Helical" evidence="1">
    <location>
        <begin position="156"/>
        <end position="178"/>
    </location>
</feature>
<gene>
    <name evidence="2" type="ORF">PGLA1383_LOCUS46217</name>
</gene>
<sequence>MRVSQIARSRIISPEMSLSLVIFPGVIFLSSYVFLFRGCLRPWLAMELQDLRGVGLGVVCFLCSCWFFLFVVSLVRLVVCLVGPSCRCCSLVFVPVVLVRRFSLILTALEIFFLSTFSAFHFLFSALLLTFSCAGNFGFLFFDLDDRWNTFSFASFSYFSHFIFPFDLICVVTELQLLV</sequence>
<protein>
    <recommendedName>
        <fullName evidence="4">Transmembrane protein</fullName>
    </recommendedName>
</protein>
<feature type="transmembrane region" description="Helical" evidence="1">
    <location>
        <begin position="12"/>
        <end position="34"/>
    </location>
</feature>
<dbReference type="AlphaFoldDB" id="A0A813GWZ5"/>
<evidence type="ECO:0000256" key="1">
    <source>
        <dbReference type="SAM" id="Phobius"/>
    </source>
</evidence>
<proteinExistence type="predicted"/>
<organism evidence="2 3">
    <name type="scientific">Polarella glacialis</name>
    <name type="common">Dinoflagellate</name>
    <dbReference type="NCBI Taxonomy" id="89957"/>
    <lineage>
        <taxon>Eukaryota</taxon>
        <taxon>Sar</taxon>
        <taxon>Alveolata</taxon>
        <taxon>Dinophyceae</taxon>
        <taxon>Suessiales</taxon>
        <taxon>Suessiaceae</taxon>
        <taxon>Polarella</taxon>
    </lineage>
</organism>
<accession>A0A813GWZ5</accession>
<name>A0A813GWZ5_POLGL</name>
<evidence type="ECO:0000313" key="2">
    <source>
        <dbReference type="EMBL" id="CAE8629794.1"/>
    </source>
</evidence>
<keyword evidence="1" id="KW-1133">Transmembrane helix</keyword>